<dbReference type="RefSeq" id="XP_005780547.1">
    <property type="nucleotide sequence ID" value="XM_005780490.1"/>
</dbReference>
<dbReference type="eggNOG" id="ENOG502S70Y">
    <property type="taxonomic scope" value="Eukaryota"/>
</dbReference>
<dbReference type="InterPro" id="IPR017939">
    <property type="entry name" value="G-Glutamylcylcotransferase"/>
</dbReference>
<dbReference type="AlphaFoldDB" id="A0A0D3JX83"/>
<keyword evidence="2" id="KW-0456">Lyase</keyword>
<reference evidence="6" key="1">
    <citation type="journal article" date="2013" name="Nature">
        <title>Pan genome of the phytoplankton Emiliania underpins its global distribution.</title>
        <authorList>
            <person name="Read B.A."/>
            <person name="Kegel J."/>
            <person name="Klute M.J."/>
            <person name="Kuo A."/>
            <person name="Lefebvre S.C."/>
            <person name="Maumus F."/>
            <person name="Mayer C."/>
            <person name="Miller J."/>
            <person name="Monier A."/>
            <person name="Salamov A."/>
            <person name="Young J."/>
            <person name="Aguilar M."/>
            <person name="Claverie J.M."/>
            <person name="Frickenhaus S."/>
            <person name="Gonzalez K."/>
            <person name="Herman E.K."/>
            <person name="Lin Y.C."/>
            <person name="Napier J."/>
            <person name="Ogata H."/>
            <person name="Sarno A.F."/>
            <person name="Shmutz J."/>
            <person name="Schroeder D."/>
            <person name="de Vargas C."/>
            <person name="Verret F."/>
            <person name="von Dassow P."/>
            <person name="Valentin K."/>
            <person name="Van de Peer Y."/>
            <person name="Wheeler G."/>
            <person name="Dacks J.B."/>
            <person name="Delwiche C.F."/>
            <person name="Dyhrman S.T."/>
            <person name="Glockner G."/>
            <person name="John U."/>
            <person name="Richards T."/>
            <person name="Worden A.Z."/>
            <person name="Zhang X."/>
            <person name="Grigoriev I.V."/>
            <person name="Allen A.E."/>
            <person name="Bidle K."/>
            <person name="Borodovsky M."/>
            <person name="Bowler C."/>
            <person name="Brownlee C."/>
            <person name="Cock J.M."/>
            <person name="Elias M."/>
            <person name="Gladyshev V.N."/>
            <person name="Groth M."/>
            <person name="Guda C."/>
            <person name="Hadaegh A."/>
            <person name="Iglesias-Rodriguez M.D."/>
            <person name="Jenkins J."/>
            <person name="Jones B.M."/>
            <person name="Lawson T."/>
            <person name="Leese F."/>
            <person name="Lindquist E."/>
            <person name="Lobanov A."/>
            <person name="Lomsadze A."/>
            <person name="Malik S.B."/>
            <person name="Marsh M.E."/>
            <person name="Mackinder L."/>
            <person name="Mock T."/>
            <person name="Mueller-Roeber B."/>
            <person name="Pagarete A."/>
            <person name="Parker M."/>
            <person name="Probert I."/>
            <person name="Quesneville H."/>
            <person name="Raines C."/>
            <person name="Rensing S.A."/>
            <person name="Riano-Pachon D.M."/>
            <person name="Richier S."/>
            <person name="Rokitta S."/>
            <person name="Shiraiwa Y."/>
            <person name="Soanes D.M."/>
            <person name="van der Giezen M."/>
            <person name="Wahlund T.M."/>
            <person name="Williams B."/>
            <person name="Wilson W."/>
            <person name="Wolfe G."/>
            <person name="Wurch L.L."/>
        </authorList>
    </citation>
    <scope>NUCLEOTIDE SEQUENCE</scope>
</reference>
<dbReference type="EnsemblProtists" id="EOD28118">
    <property type="protein sequence ID" value="EOD28118"/>
    <property type="gene ID" value="EMIHUDRAFT_235038"/>
</dbReference>
<sequence length="206" mass="21871">MIPALVAAALGLARPPPSTAPDGLCVEYFAIGSNMASRVFEGRRGIKPSAKRPAVALDHALTFDVPGAGFAEPAFAAISSRTGSECHGVLYTISPLDWLRLCASEAVPVAYVPAFLTVECYDGRRVEAVSLQAAPGLPRRRGGTDEPRPSARYLSLLRDGAAEAGLAPVWLEYLDRLEPAVGSTPAPLPAPPPRRNYEERYGATFV</sequence>
<feature type="binding site" evidence="4">
    <location>
        <begin position="28"/>
        <end position="33"/>
    </location>
    <ligand>
        <name>substrate</name>
    </ligand>
</feature>
<dbReference type="SUPFAM" id="SSF110857">
    <property type="entry name" value="Gamma-glutamyl cyclotransferase-like"/>
    <property type="match status" value="1"/>
</dbReference>
<feature type="active site" description="Proton acceptor" evidence="3">
    <location>
        <position position="105"/>
    </location>
</feature>
<dbReference type="CDD" id="cd06661">
    <property type="entry name" value="GGCT_like"/>
    <property type="match status" value="1"/>
</dbReference>
<dbReference type="InterPro" id="IPR013024">
    <property type="entry name" value="GGCT-like"/>
</dbReference>
<evidence type="ECO:0000256" key="4">
    <source>
        <dbReference type="PIRSR" id="PIRSR617939-2"/>
    </source>
</evidence>
<dbReference type="Gene3D" id="3.10.490.10">
    <property type="entry name" value="Gamma-glutamyl cyclotransferase-like"/>
    <property type="match status" value="1"/>
</dbReference>
<protein>
    <recommendedName>
        <fullName evidence="1">gamma-glutamylcyclotransferase</fullName>
        <ecNumber evidence="1">4.3.2.9</ecNumber>
    </recommendedName>
</protein>
<dbReference type="InterPro" id="IPR036568">
    <property type="entry name" value="GGCT-like_sf"/>
</dbReference>
<evidence type="ECO:0000313" key="5">
    <source>
        <dbReference type="EnsemblProtists" id="EOD28118"/>
    </source>
</evidence>
<dbReference type="PaxDb" id="2903-EOD28118"/>
<dbReference type="GO" id="GO:0003839">
    <property type="term" value="F:gamma-glutamylcyclotransferase activity"/>
    <property type="evidence" value="ECO:0007669"/>
    <property type="project" value="UniProtKB-EC"/>
</dbReference>
<name>A0A0D3JX83_EMIH1</name>
<dbReference type="STRING" id="2903.R1CYG0"/>
<dbReference type="PANTHER" id="PTHR12935:SF0">
    <property type="entry name" value="GAMMA-GLUTAMYLCYCLOTRANSFERASE"/>
    <property type="match status" value="1"/>
</dbReference>
<keyword evidence="6" id="KW-1185">Reference proteome</keyword>
<evidence type="ECO:0000256" key="2">
    <source>
        <dbReference type="ARBA" id="ARBA00023239"/>
    </source>
</evidence>
<feature type="binding site" evidence="4">
    <location>
        <position position="153"/>
    </location>
    <ligand>
        <name>substrate</name>
    </ligand>
</feature>
<dbReference type="OMA" id="APANICA"/>
<dbReference type="Pfam" id="PF13772">
    <property type="entry name" value="AIG2_2"/>
    <property type="match status" value="1"/>
</dbReference>
<evidence type="ECO:0000313" key="6">
    <source>
        <dbReference type="Proteomes" id="UP000013827"/>
    </source>
</evidence>
<dbReference type="GeneID" id="17273721"/>
<evidence type="ECO:0000256" key="3">
    <source>
        <dbReference type="PIRSR" id="PIRSR617939-1"/>
    </source>
</evidence>
<organism evidence="5 6">
    <name type="scientific">Emiliania huxleyi (strain CCMP1516)</name>
    <dbReference type="NCBI Taxonomy" id="280463"/>
    <lineage>
        <taxon>Eukaryota</taxon>
        <taxon>Haptista</taxon>
        <taxon>Haptophyta</taxon>
        <taxon>Prymnesiophyceae</taxon>
        <taxon>Isochrysidales</taxon>
        <taxon>Noelaerhabdaceae</taxon>
        <taxon>Emiliania</taxon>
    </lineage>
</organism>
<evidence type="ECO:0000256" key="1">
    <source>
        <dbReference type="ARBA" id="ARBA00012346"/>
    </source>
</evidence>
<dbReference type="PANTHER" id="PTHR12935">
    <property type="entry name" value="GAMMA-GLUTAMYLCYCLOTRANSFERASE"/>
    <property type="match status" value="1"/>
</dbReference>
<dbReference type="EC" id="4.3.2.9" evidence="1"/>
<accession>A0A0D3JX83</accession>
<dbReference type="KEGG" id="ehx:EMIHUDRAFT_235038"/>
<reference evidence="5" key="2">
    <citation type="submission" date="2024-10" db="UniProtKB">
        <authorList>
            <consortium name="EnsemblProtists"/>
        </authorList>
    </citation>
    <scope>IDENTIFICATION</scope>
</reference>
<dbReference type="HOGENOM" id="CLU_1339671_0_0_1"/>
<dbReference type="Proteomes" id="UP000013827">
    <property type="component" value="Unassembled WGS sequence"/>
</dbReference>
<proteinExistence type="predicted"/>